<reference evidence="1" key="2">
    <citation type="journal article" date="2015" name="Data Brief">
        <title>Shoot transcriptome of the giant reed, Arundo donax.</title>
        <authorList>
            <person name="Barrero R.A."/>
            <person name="Guerrero F.D."/>
            <person name="Moolhuijzen P."/>
            <person name="Goolsby J.A."/>
            <person name="Tidwell J."/>
            <person name="Bellgard S.E."/>
            <person name="Bellgard M.I."/>
        </authorList>
    </citation>
    <scope>NUCLEOTIDE SEQUENCE</scope>
    <source>
        <tissue evidence="1">Shoot tissue taken approximately 20 cm above the soil surface</tissue>
    </source>
</reference>
<dbReference type="AlphaFoldDB" id="A0A0A9D8J0"/>
<sequence length="108" mass="12623">MTVCRELIFQGHVHRSNPYHIVQAKKGPGLPTLSSFSPSELIYCKVALLQRDKDTPYTEQQKQQHIDKSLIGKPMQSSLLHSQYQCHVEKFPVFQHSLERQQKQLFYN</sequence>
<protein>
    <submittedName>
        <fullName evidence="1">Uncharacterized protein</fullName>
    </submittedName>
</protein>
<proteinExistence type="predicted"/>
<accession>A0A0A9D8J0</accession>
<reference evidence="1" key="1">
    <citation type="submission" date="2014-09" db="EMBL/GenBank/DDBJ databases">
        <authorList>
            <person name="Magalhaes I.L.F."/>
            <person name="Oliveira U."/>
            <person name="Santos F.R."/>
            <person name="Vidigal T.H.D.A."/>
            <person name="Brescovit A.D."/>
            <person name="Santos A.J."/>
        </authorList>
    </citation>
    <scope>NUCLEOTIDE SEQUENCE</scope>
    <source>
        <tissue evidence="1">Shoot tissue taken approximately 20 cm above the soil surface</tissue>
    </source>
</reference>
<evidence type="ECO:0000313" key="1">
    <source>
        <dbReference type="EMBL" id="JAD84924.1"/>
    </source>
</evidence>
<organism evidence="1">
    <name type="scientific">Arundo donax</name>
    <name type="common">Giant reed</name>
    <name type="synonym">Donax arundinaceus</name>
    <dbReference type="NCBI Taxonomy" id="35708"/>
    <lineage>
        <taxon>Eukaryota</taxon>
        <taxon>Viridiplantae</taxon>
        <taxon>Streptophyta</taxon>
        <taxon>Embryophyta</taxon>
        <taxon>Tracheophyta</taxon>
        <taxon>Spermatophyta</taxon>
        <taxon>Magnoliopsida</taxon>
        <taxon>Liliopsida</taxon>
        <taxon>Poales</taxon>
        <taxon>Poaceae</taxon>
        <taxon>PACMAD clade</taxon>
        <taxon>Arundinoideae</taxon>
        <taxon>Arundineae</taxon>
        <taxon>Arundo</taxon>
    </lineage>
</organism>
<dbReference type="EMBL" id="GBRH01212971">
    <property type="protein sequence ID" value="JAD84924.1"/>
    <property type="molecule type" value="Transcribed_RNA"/>
</dbReference>
<name>A0A0A9D8J0_ARUDO</name>